<dbReference type="Pfam" id="PF01582">
    <property type="entry name" value="TIR"/>
    <property type="match status" value="1"/>
</dbReference>
<dbReference type="InterPro" id="IPR011713">
    <property type="entry name" value="Leu-rich_rpt_3"/>
</dbReference>
<dbReference type="SUPFAM" id="SSF52058">
    <property type="entry name" value="L domain-like"/>
    <property type="match status" value="3"/>
</dbReference>
<dbReference type="PROSITE" id="PS50104">
    <property type="entry name" value="TIR"/>
    <property type="match status" value="1"/>
</dbReference>
<dbReference type="EMBL" id="QGKX02002183">
    <property type="protein sequence ID" value="KAF3485099.1"/>
    <property type="molecule type" value="Genomic_DNA"/>
</dbReference>
<dbReference type="Gene3D" id="3.40.50.10140">
    <property type="entry name" value="Toll/interleukin-1 receptor homology (TIR) domain"/>
    <property type="match status" value="1"/>
</dbReference>
<evidence type="ECO:0000256" key="8">
    <source>
        <dbReference type="SAM" id="MobiDB-lite"/>
    </source>
</evidence>
<keyword evidence="4" id="KW-0378">Hydrolase</keyword>
<dbReference type="GO" id="GO:0043531">
    <property type="term" value="F:ADP binding"/>
    <property type="evidence" value="ECO:0007669"/>
    <property type="project" value="InterPro"/>
</dbReference>
<dbReference type="InterPro" id="IPR044974">
    <property type="entry name" value="Disease_R_plants"/>
</dbReference>
<evidence type="ECO:0000313" key="11">
    <source>
        <dbReference type="Proteomes" id="UP000712600"/>
    </source>
</evidence>
<dbReference type="InterPro" id="IPR035897">
    <property type="entry name" value="Toll_tir_struct_dom_sf"/>
</dbReference>
<comment type="caution">
    <text evidence="10">The sequence shown here is derived from an EMBL/GenBank/DDBJ whole genome shotgun (WGS) entry which is preliminary data.</text>
</comment>
<dbReference type="InterPro" id="IPR042197">
    <property type="entry name" value="Apaf_helical"/>
</dbReference>
<dbReference type="InterPro" id="IPR032675">
    <property type="entry name" value="LRR_dom_sf"/>
</dbReference>
<evidence type="ECO:0000313" key="10">
    <source>
        <dbReference type="EMBL" id="KAF3485099.1"/>
    </source>
</evidence>
<feature type="domain" description="TIR" evidence="9">
    <location>
        <begin position="3"/>
        <end position="152"/>
    </location>
</feature>
<evidence type="ECO:0000256" key="5">
    <source>
        <dbReference type="ARBA" id="ARBA00022821"/>
    </source>
</evidence>
<keyword evidence="2" id="KW-0433">Leucine-rich repeat</keyword>
<sequence length="1890" mass="212813">MVDGDDVCISFNRWEDTIRHSFVSHLSAEFHRKSISFSTCQNSDAAIAKAKVSVVILSEKSVSNYRFLNELVKVSACRSSHGLLVLPVFYGLTKSVLRKYCLLLKKMYPEGPVAEWRNALLEIADLRGYASSLERSDSELVEEIVADEKGVYGLLEKHLREKVGLSSQVTRLSLLIDTLRQKRILLVLDDVRKPLGATTFLSEFDWLGPGSLVIITSRDKQALVQCQVNDIYEVQGLNKHEALQLLSRCAFAKDVPDEILMELSMNLVDYAEGNPLALSIFGEELKGKTLSEMESVVRKLKRPLPVKIFNTLKISYDTLGDTEKEIFLEIVFSFRGVNIDDVMQFLEGCGYFPRVGIDVLMDKSLLTVSDHRVQMHNLIYDLGLQIIKDPTEDTEMAYRFVDASNIQSLLEENEVGDPEAAPTMCIEDIKGISLDMSNLDFEGHIAFKEMYNLRSLKVHSSNPVESPVLCLSEDPQSLPPELRLLYWTYCPLKSLPQNFDAQYLVELNMPCSQFRKLWGGTKNLEVLKRITLSHSLHLVNVDELQHSRNIELIDLQGCSSLKSFPDMGQSQHLLVVNISNCIEIKSFPKVPPSIKKLNLQGTGIRELITLDSFSNQDLGNLVILKLKNCSNLRRLPDMITFESLEVLNLSGCSELEKIQGLPQNLKELYLANTSINEIPSSLSKLLTLDMENCKRLRHVPMGMCNMKSLAKLKLSGCSNLENIQDLPRNLKELYLAGTAVKAFPPPFLENLFKLVILSLEDCTKLQHLQVGMSKLKSLVTLKLSGCSELKTIVDFPQNLKELYLGGTAIRELPSSIGDLAELDTLDLKSCKRLRRLPVEIQNLNPLKVLDILSCTDLEVVTTTLLKVRELRHVYTVMPLRLKLPSSVSRFYEQIVTLSLHKARLEHIPEDICLMSLLKTLDLSGNCFRNIPVSIKEFSKLLSLRLCHCKNLRVLPQLPQSLQLLNAHGCSSLISIPLDFFQNSRYYTFSNCFDLSPYMVTYVFLQAQATIEEHMRPQRQQQLESFLAVRLCLPSPRSRNSKYSRLHPYLEPGSSVIIRLRPYSRSMLLGFALFVEVSFSKDFHDAAGLGFRCVCRWKDKMGHGHSIENVFQCLPPGEAVPKITKDHMFVFFDLKMHPSTFGGDVTGILADLVVFDLYPVNNEEKPIGDSLKVKNCGVYVFNDAAGSSNRRTRKLFGSSLDRSRLSEDEVKRRLRVSYDGLQKREKDVFLYIGCLLSDEKVDMPLPFLASIDSGSTLEVLASKSLIQISSKGEVTMQLLQRKLCREIVRRKFMMHASKKESVSELLGSREYRHFLSFNKEDVKKSFISYFIYKLKINRLRALQDDQILKRLLTGKAIKESIIVGTCLGEAIVDRRRKNAPKLMWVDLNHSSKLDNLSGLSQAQNLERLNLEGCTALKTLPLDMQKMESLVFLNLKGCTALESLPNIDLKSLKTLILSNCSSLKNFLVISNTLYALYLDGSAIMRLPTDMVKLARLVKLSMKDCKELVKLPEGFDKMKDLQELVCSGCSKLSSLPDEMKNMKCLQILMLDGTAIEEIPMITSLQRLCLSGSDNINYLPDNISLLCQLKWLDLRYCKNLVSIPELPPNLECLDAHGCKSLKTVANPLATHPPSGQIHSTFIFTNCNKLDRTAKEGIAAYAQRKCQLLSDALKRCNEGFVPEALFSTCFPCCEVPSWFCHDAVGSELNLKLSPHWNENRFVGVALCAVLSFPNGQEHINSFSVTCKFNLERKDGSGISFDRLVGGWKQDKMSSDHVFLCYIRCSHNIKCLEEQYSGGTCTQTTASLEFGITDEKANVEVIKCGLSLVYASDEPQRTNSDVSAKSNMNDEEMELQDLTPMRNSSFSSIGSGNLSSNGEDSCGSNESILRRMPTGR</sequence>
<dbReference type="PANTHER" id="PTHR11017">
    <property type="entry name" value="LEUCINE-RICH REPEAT-CONTAINING PROTEIN"/>
    <property type="match status" value="1"/>
</dbReference>
<dbReference type="Pfam" id="PF07725">
    <property type="entry name" value="LRR_3"/>
    <property type="match status" value="1"/>
</dbReference>
<evidence type="ECO:0000256" key="3">
    <source>
        <dbReference type="ARBA" id="ARBA00022737"/>
    </source>
</evidence>
<organism evidence="10 11">
    <name type="scientific">Brassica cretica</name>
    <name type="common">Mustard</name>
    <dbReference type="NCBI Taxonomy" id="69181"/>
    <lineage>
        <taxon>Eukaryota</taxon>
        <taxon>Viridiplantae</taxon>
        <taxon>Streptophyta</taxon>
        <taxon>Embryophyta</taxon>
        <taxon>Tracheophyta</taxon>
        <taxon>Spermatophyta</taxon>
        <taxon>Magnoliopsida</taxon>
        <taxon>eudicotyledons</taxon>
        <taxon>Gunneridae</taxon>
        <taxon>Pentapetalae</taxon>
        <taxon>rosids</taxon>
        <taxon>malvids</taxon>
        <taxon>Brassicales</taxon>
        <taxon>Brassicaceae</taxon>
        <taxon>Brassiceae</taxon>
        <taxon>Brassica</taxon>
    </lineage>
</organism>
<dbReference type="SMART" id="SM00255">
    <property type="entry name" value="TIR"/>
    <property type="match status" value="1"/>
</dbReference>
<accession>A0A8S9MUG6</accession>
<dbReference type="PANTHER" id="PTHR11017:SF518">
    <property type="entry name" value="DISEASE RESISTANCE PROTEIN (TIR-NBS-LRR CLASS)-RELATED"/>
    <property type="match status" value="1"/>
</dbReference>
<dbReference type="Proteomes" id="UP000712600">
    <property type="component" value="Unassembled WGS sequence"/>
</dbReference>
<keyword evidence="3" id="KW-0677">Repeat</keyword>
<gene>
    <name evidence="10" type="ORF">F2Q69_00057065</name>
</gene>
<dbReference type="PRINTS" id="PR00364">
    <property type="entry name" value="DISEASERSIST"/>
</dbReference>
<comment type="catalytic activity">
    <reaction evidence="7">
        <text>NAD(+) + H2O = ADP-D-ribose + nicotinamide + H(+)</text>
        <dbReference type="Rhea" id="RHEA:16301"/>
        <dbReference type="ChEBI" id="CHEBI:15377"/>
        <dbReference type="ChEBI" id="CHEBI:15378"/>
        <dbReference type="ChEBI" id="CHEBI:17154"/>
        <dbReference type="ChEBI" id="CHEBI:57540"/>
        <dbReference type="ChEBI" id="CHEBI:57967"/>
        <dbReference type="EC" id="3.2.2.6"/>
    </reaction>
    <physiologicalReaction direction="left-to-right" evidence="7">
        <dbReference type="Rhea" id="RHEA:16302"/>
    </physiologicalReaction>
</comment>
<dbReference type="EC" id="3.2.2.6" evidence="1"/>
<proteinExistence type="predicted"/>
<dbReference type="GO" id="GO:0007165">
    <property type="term" value="P:signal transduction"/>
    <property type="evidence" value="ECO:0007669"/>
    <property type="project" value="InterPro"/>
</dbReference>
<dbReference type="SUPFAM" id="SSF52540">
    <property type="entry name" value="P-loop containing nucleoside triphosphate hydrolases"/>
    <property type="match status" value="1"/>
</dbReference>
<evidence type="ECO:0000256" key="7">
    <source>
        <dbReference type="ARBA" id="ARBA00047304"/>
    </source>
</evidence>
<feature type="region of interest" description="Disordered" evidence="8">
    <location>
        <begin position="1850"/>
        <end position="1890"/>
    </location>
</feature>
<keyword evidence="6" id="KW-0520">NAD</keyword>
<evidence type="ECO:0000256" key="2">
    <source>
        <dbReference type="ARBA" id="ARBA00022614"/>
    </source>
</evidence>
<dbReference type="Pfam" id="PF00931">
    <property type="entry name" value="NB-ARC"/>
    <property type="match status" value="1"/>
</dbReference>
<evidence type="ECO:0000256" key="1">
    <source>
        <dbReference type="ARBA" id="ARBA00011982"/>
    </source>
</evidence>
<feature type="compositionally biased region" description="Low complexity" evidence="8">
    <location>
        <begin position="1857"/>
        <end position="1872"/>
    </location>
</feature>
<dbReference type="Pfam" id="PF23286">
    <property type="entry name" value="LRR_13"/>
    <property type="match status" value="1"/>
</dbReference>
<keyword evidence="5" id="KW-0611">Plant defense</keyword>
<name>A0A8S9MUG6_BRACR</name>
<dbReference type="InterPro" id="IPR058192">
    <property type="entry name" value="WHD_ROQ1-like"/>
</dbReference>
<evidence type="ECO:0000259" key="9">
    <source>
        <dbReference type="PROSITE" id="PS50104"/>
    </source>
</evidence>
<dbReference type="Pfam" id="PF23282">
    <property type="entry name" value="WHD_ROQ1"/>
    <property type="match status" value="2"/>
</dbReference>
<dbReference type="SUPFAM" id="SSF52200">
    <property type="entry name" value="Toll/Interleukin receptor TIR domain"/>
    <property type="match status" value="1"/>
</dbReference>
<dbReference type="Gene3D" id="1.10.8.430">
    <property type="entry name" value="Helical domain of apoptotic protease-activating factors"/>
    <property type="match status" value="1"/>
</dbReference>
<dbReference type="GO" id="GO:0006952">
    <property type="term" value="P:defense response"/>
    <property type="evidence" value="ECO:0007669"/>
    <property type="project" value="InterPro"/>
</dbReference>
<dbReference type="InterPro" id="IPR027417">
    <property type="entry name" value="P-loop_NTPase"/>
</dbReference>
<dbReference type="InterPro" id="IPR000157">
    <property type="entry name" value="TIR_dom"/>
</dbReference>
<dbReference type="Pfam" id="PF20160">
    <property type="entry name" value="C-JID"/>
    <property type="match status" value="1"/>
</dbReference>
<dbReference type="GO" id="GO:0061809">
    <property type="term" value="F:NAD+ nucleosidase activity, cyclic ADP-ribose generating"/>
    <property type="evidence" value="ECO:0007669"/>
    <property type="project" value="UniProtKB-EC"/>
</dbReference>
<dbReference type="Gene3D" id="3.80.10.10">
    <property type="entry name" value="Ribonuclease Inhibitor"/>
    <property type="match status" value="5"/>
</dbReference>
<evidence type="ECO:0000256" key="6">
    <source>
        <dbReference type="ARBA" id="ARBA00023027"/>
    </source>
</evidence>
<reference evidence="10" key="1">
    <citation type="submission" date="2019-12" db="EMBL/GenBank/DDBJ databases">
        <title>Genome sequencing and annotation of Brassica cretica.</title>
        <authorList>
            <person name="Studholme D.J."/>
            <person name="Sarris P."/>
        </authorList>
    </citation>
    <scope>NUCLEOTIDE SEQUENCE</scope>
    <source>
        <strain evidence="10">PFS-109/04</strain>
        <tissue evidence="10">Leaf</tissue>
    </source>
</reference>
<dbReference type="InterPro" id="IPR058546">
    <property type="entry name" value="RPS4B/Roq1-like_LRR"/>
</dbReference>
<protein>
    <recommendedName>
        <fullName evidence="1">ADP-ribosyl cyclase/cyclic ADP-ribose hydrolase</fullName>
        <ecNumber evidence="1">3.2.2.6</ecNumber>
    </recommendedName>
</protein>
<dbReference type="InterPro" id="IPR045344">
    <property type="entry name" value="C-JID"/>
</dbReference>
<dbReference type="FunFam" id="3.80.10.10:FF:000921">
    <property type="entry name" value="Disease resistance protein (TIR-NBS-LRR class) family"/>
    <property type="match status" value="1"/>
</dbReference>
<evidence type="ECO:0000256" key="4">
    <source>
        <dbReference type="ARBA" id="ARBA00022801"/>
    </source>
</evidence>
<dbReference type="InterPro" id="IPR002182">
    <property type="entry name" value="NB-ARC"/>
</dbReference>